<evidence type="ECO:0000313" key="1">
    <source>
        <dbReference type="EMBL" id="MBD2318489.1"/>
    </source>
</evidence>
<protein>
    <recommendedName>
        <fullName evidence="3">Ubiquinone biosynthesis protein</fullName>
    </recommendedName>
</protein>
<comment type="caution">
    <text evidence="1">The sequence shown here is derived from an EMBL/GenBank/DDBJ whole genome shotgun (WGS) entry which is preliminary data.</text>
</comment>
<reference evidence="1 2" key="1">
    <citation type="journal article" date="2020" name="ISME J.">
        <title>Comparative genomics reveals insights into cyanobacterial evolution and habitat adaptation.</title>
        <authorList>
            <person name="Chen M.Y."/>
            <person name="Teng W.K."/>
            <person name="Zhao L."/>
            <person name="Hu C.X."/>
            <person name="Zhou Y.K."/>
            <person name="Han B.P."/>
            <person name="Song L.R."/>
            <person name="Shu W.S."/>
        </authorList>
    </citation>
    <scope>NUCLEOTIDE SEQUENCE [LARGE SCALE GENOMIC DNA]</scope>
    <source>
        <strain evidence="1 2">FACHB-1050</strain>
    </source>
</reference>
<evidence type="ECO:0008006" key="3">
    <source>
        <dbReference type="Google" id="ProtNLM"/>
    </source>
</evidence>
<sequence length="192" mass="21629">MTESLEVKLQREELLLSAFLEMVRSPDGDFGVIDRLAQASSDLESLQLIINFLANEPQGKAAFANYPRLGEVDLELLALMPSHTLGYAYANHMLQNGLKPLQIKPSSNDYEFLGAHITETHDIWHVVTGFNTNIIGEIQLEAFYVSQLQASRFWLALIAKNLLKSVVYDIERSAEYMDAIAQGWMMAKHAKE</sequence>
<proteinExistence type="predicted"/>
<organism evidence="1 2">
    <name type="scientific">Phormidium tenue FACHB-1050</name>
    <dbReference type="NCBI Taxonomy" id="2692857"/>
    <lineage>
        <taxon>Bacteria</taxon>
        <taxon>Bacillati</taxon>
        <taxon>Cyanobacteriota</taxon>
        <taxon>Cyanophyceae</taxon>
        <taxon>Oscillatoriophycideae</taxon>
        <taxon>Oscillatoriales</taxon>
        <taxon>Oscillatoriaceae</taxon>
        <taxon>Phormidium</taxon>
    </lineage>
</organism>
<name>A0ABR8CCN9_9CYAN</name>
<dbReference type="Proteomes" id="UP000618445">
    <property type="component" value="Unassembled WGS sequence"/>
</dbReference>
<gene>
    <name evidence="1" type="ORF">H6G05_16740</name>
</gene>
<evidence type="ECO:0000313" key="2">
    <source>
        <dbReference type="Proteomes" id="UP000618445"/>
    </source>
</evidence>
<dbReference type="PANTHER" id="PTHR12922">
    <property type="entry name" value="UBIQUINONE BIOSYNTHESIS PROTEIN"/>
    <property type="match status" value="1"/>
</dbReference>
<dbReference type="RefSeq" id="WP_190579521.1">
    <property type="nucleotide sequence ID" value="NZ_CAWPQU010000022.1"/>
</dbReference>
<dbReference type="PANTHER" id="PTHR12922:SF7">
    <property type="entry name" value="UBIQUINONE BIOSYNTHESIS PROTEIN COQ4 HOMOLOG, MITOCHONDRIAL"/>
    <property type="match status" value="1"/>
</dbReference>
<dbReference type="Pfam" id="PF05019">
    <property type="entry name" value="Coq4"/>
    <property type="match status" value="1"/>
</dbReference>
<accession>A0ABR8CCN9</accession>
<dbReference type="InterPro" id="IPR007715">
    <property type="entry name" value="Coq4"/>
</dbReference>
<keyword evidence="2" id="KW-1185">Reference proteome</keyword>
<dbReference type="EMBL" id="JACJQY010000029">
    <property type="protein sequence ID" value="MBD2318489.1"/>
    <property type="molecule type" value="Genomic_DNA"/>
</dbReference>